<dbReference type="PANTHER" id="PTHR23324">
    <property type="entry name" value="SEC14 RELATED PROTEIN"/>
    <property type="match status" value="1"/>
</dbReference>
<evidence type="ECO:0000313" key="4">
    <source>
        <dbReference type="Proteomes" id="UP000887540"/>
    </source>
</evidence>
<dbReference type="InterPro" id="IPR036273">
    <property type="entry name" value="CRAL/TRIO_N_dom_sf"/>
</dbReference>
<evidence type="ECO:0000313" key="5">
    <source>
        <dbReference type="WBParaSite" id="ACRNAN_scaffold2158.g32603.t2"/>
    </source>
</evidence>
<feature type="domain" description="CRAL-TRIO" evidence="2">
    <location>
        <begin position="203"/>
        <end position="375"/>
    </location>
</feature>
<dbReference type="PROSITE" id="PS50866">
    <property type="entry name" value="GOLD"/>
    <property type="match status" value="1"/>
</dbReference>
<dbReference type="InterPro" id="IPR051064">
    <property type="entry name" value="SEC14/CRAL-TRIO_domain"/>
</dbReference>
<dbReference type="SUPFAM" id="SSF46938">
    <property type="entry name" value="CRAL/TRIO N-terminal domain"/>
    <property type="match status" value="1"/>
</dbReference>
<dbReference type="InterPro" id="IPR036865">
    <property type="entry name" value="CRAL-TRIO_dom_sf"/>
</dbReference>
<dbReference type="Pfam" id="PF00650">
    <property type="entry name" value="CRAL_TRIO"/>
    <property type="match status" value="1"/>
</dbReference>
<proteinExistence type="predicted"/>
<sequence>MPTPMTMPSYYPPVVHYHAPPPPTNPSAPKAEPAQPSLPMNIVVNSNASGGGGGGGGASAPAITMGGFTCPVCLSYATPLDGMVHHRYGNSLFPMWLTGLLSMLDAMCYDYEMHDFMTAQELPKIDPDDQALINELRKRIHKELELVPSYDDDYSLLRWLIGWDRHIEVVVPKLKMALNTIHAMRLDVEDFSSLEKITAYLDAISKPSYYMPGSLIGFDKQGNVVSLQAVGRLDGPGLLQSTMISDLYVLRIAESEGVMQIIRENEKKLGRQLGTVVIIDLDGISLDNLEWTALKAVTNMLSHLQELFPDVLRKLFIIRAPSFVQLLWSAVSPCLAKQTKQKIEFLGNDWKERLKEVIDESMLYEHWGGTKPAETPYGDVRMGGKVPKELRYDSTKDECFKNKELKSLTVSARSSTFVPVLVKGEYNPDRKLRWWWRAESGDLDFGVRLSASENGTQNSEEATDIICWPKFRLLTEFVPESREVAIPNPGLYKLTFDNSHGKLWSKQVKYCIRVIE</sequence>
<dbReference type="Gene3D" id="2.60.120.680">
    <property type="entry name" value="GOLD domain"/>
    <property type="match status" value="1"/>
</dbReference>
<dbReference type="GO" id="GO:0005737">
    <property type="term" value="C:cytoplasm"/>
    <property type="evidence" value="ECO:0007669"/>
    <property type="project" value="TreeGrafter"/>
</dbReference>
<dbReference type="SUPFAM" id="SSF52087">
    <property type="entry name" value="CRAL/TRIO domain"/>
    <property type="match status" value="1"/>
</dbReference>
<evidence type="ECO:0000256" key="1">
    <source>
        <dbReference type="SAM" id="MobiDB-lite"/>
    </source>
</evidence>
<feature type="domain" description="GOLD" evidence="3">
    <location>
        <begin position="397"/>
        <end position="514"/>
    </location>
</feature>
<keyword evidence="4" id="KW-1185">Reference proteome</keyword>
<evidence type="ECO:0000259" key="3">
    <source>
        <dbReference type="PROSITE" id="PS50866"/>
    </source>
</evidence>
<dbReference type="Proteomes" id="UP000887540">
    <property type="component" value="Unplaced"/>
</dbReference>
<organism evidence="4 5">
    <name type="scientific">Acrobeloides nanus</name>
    <dbReference type="NCBI Taxonomy" id="290746"/>
    <lineage>
        <taxon>Eukaryota</taxon>
        <taxon>Metazoa</taxon>
        <taxon>Ecdysozoa</taxon>
        <taxon>Nematoda</taxon>
        <taxon>Chromadorea</taxon>
        <taxon>Rhabditida</taxon>
        <taxon>Tylenchina</taxon>
        <taxon>Cephalobomorpha</taxon>
        <taxon>Cephaloboidea</taxon>
        <taxon>Cephalobidae</taxon>
        <taxon>Acrobeloides</taxon>
    </lineage>
</organism>
<dbReference type="PROSITE" id="PS50191">
    <property type="entry name" value="CRAL_TRIO"/>
    <property type="match status" value="1"/>
</dbReference>
<evidence type="ECO:0000259" key="2">
    <source>
        <dbReference type="PROSITE" id="PS50191"/>
    </source>
</evidence>
<dbReference type="WBParaSite" id="ACRNAN_scaffold2158.g32603.t2">
    <property type="protein sequence ID" value="ACRNAN_scaffold2158.g32603.t2"/>
    <property type="gene ID" value="ACRNAN_scaffold2158.g32603"/>
</dbReference>
<dbReference type="CDD" id="cd00170">
    <property type="entry name" value="SEC14"/>
    <property type="match status" value="1"/>
</dbReference>
<dbReference type="InterPro" id="IPR001251">
    <property type="entry name" value="CRAL-TRIO_dom"/>
</dbReference>
<dbReference type="AlphaFoldDB" id="A0A914DC58"/>
<name>A0A914DC58_9BILA</name>
<protein>
    <submittedName>
        <fullName evidence="5">CRAL-TRIO domain-containing protein</fullName>
    </submittedName>
</protein>
<dbReference type="PANTHER" id="PTHR23324:SF88">
    <property type="entry name" value="CRAL-TRIO DOMAIN-CONTAINING PROTEIN"/>
    <property type="match status" value="1"/>
</dbReference>
<accession>A0A914DC58</accession>
<feature type="region of interest" description="Disordered" evidence="1">
    <location>
        <begin position="21"/>
        <end position="45"/>
    </location>
</feature>
<dbReference type="SUPFAM" id="SSF101576">
    <property type="entry name" value="Supernatant protein factor (SPF), C-terminal domain"/>
    <property type="match status" value="1"/>
</dbReference>
<reference evidence="5" key="1">
    <citation type="submission" date="2022-11" db="UniProtKB">
        <authorList>
            <consortium name="WormBaseParasite"/>
        </authorList>
    </citation>
    <scope>IDENTIFICATION</scope>
</reference>
<dbReference type="InterPro" id="IPR036598">
    <property type="entry name" value="GOLD_dom_sf"/>
</dbReference>
<dbReference type="SMART" id="SM00516">
    <property type="entry name" value="SEC14"/>
    <property type="match status" value="1"/>
</dbReference>
<dbReference type="InterPro" id="IPR009038">
    <property type="entry name" value="GOLD_dom"/>
</dbReference>
<dbReference type="Gene3D" id="3.40.525.10">
    <property type="entry name" value="CRAL-TRIO lipid binding domain"/>
    <property type="match status" value="1"/>
</dbReference>